<proteinExistence type="predicted"/>
<comment type="caution">
    <text evidence="1">The sequence shown here is derived from an EMBL/GenBank/DDBJ whole genome shotgun (WGS) entry which is preliminary data.</text>
</comment>
<dbReference type="NCBIfam" id="TIGR02243">
    <property type="entry name" value="putative baseplate assembly protein"/>
    <property type="match status" value="1"/>
</dbReference>
<gene>
    <name evidence="1" type="ORF">V8G57_11700</name>
</gene>
<keyword evidence="2" id="KW-1185">Reference proteome</keyword>
<dbReference type="Proteomes" id="UP001495910">
    <property type="component" value="Unassembled WGS sequence"/>
</dbReference>
<dbReference type="InterPro" id="IPR011749">
    <property type="entry name" value="CHP02243"/>
</dbReference>
<name>A0ABU9PVP2_9BURK</name>
<dbReference type="EMBL" id="JBANDC010000007">
    <property type="protein sequence ID" value="MEM4988051.1"/>
    <property type="molecule type" value="Genomic_DNA"/>
</dbReference>
<dbReference type="RefSeq" id="WP_342829542.1">
    <property type="nucleotide sequence ID" value="NZ_JBANDC010000007.1"/>
</dbReference>
<evidence type="ECO:0000313" key="2">
    <source>
        <dbReference type="Proteomes" id="UP001495910"/>
    </source>
</evidence>
<protein>
    <submittedName>
        <fullName evidence="1">Baseplate assembly protein</fullName>
    </submittedName>
</protein>
<sequence length="911" mass="99589">MDDLLHCQSGQRREDVRNAKLYGLDYLEVSDDLQVTLLVYFLGKAPEHIQAANVRIAGGQRIRDIRVTRLNLMRQPDPTLDDVMEVTVDRYGDFSTYTLSVVETDQAGRATGQIMLGFDTRYSTISFSFKASCPSDLDCKAVQNCPAPLRSEPDINYLAKDYASFRQLMLDRLALIMPDWQETHVADLGIALVEVLAYTGDYLSYYQDAVATEAYLATARQRISVRRHARLVDYRMHDGCNARAWLSIHTDADRSFDARQASFITAYPGAPRDKHILTTQDLANVPAGSYEIFEPLVFDGNQTLQLHAAHNEIQFYTWGDCECCLASGATSATLRDQWARGGADTEINTGKRMLQLKAGDVLIFEEMIGPGTGNPADADPRRRQAVRLTDVAAGVDPLYQQPIVTINWGAEDALAFPLCLSAQAPPPECNCLENVSVAHGNVVLVDHGQSINEVLGQVPLYTIQERCPGICDPADILVTPGRFRPALQQHPLTFRQPIQLQESACALLAQQVRQALPALSLDSIAPAPDGSKALFAFSDVQDPTNLASILHDAKDQASQVLLARLTPATRQALAAYDSSAPIPASLFAGLAKELNAMLQTWSAACDLLDSEPDALNMVVETDNDAAGHVRFAEAASEGAMAPPAGMLFEAHYRVGNGRAGNVGAETINFLVLRSESWPGAEVTPRNPMPACGGTDPEALADVKLFAPHAFRKTLARAITADDYATLAMRNPKLQRAAATLRWTGSWYEVLVAIDPLCTEQADPVLLGEISNYLERFRRIGHDLVVKPAQYVPLDVELKICVKPHYLRAQVEAALLDIFSNRLLPSGKKGLFHPDNLSFGNGIYASKLTAAAQAAPGVQEVDIVKLERYFEGPNDEVQNGVLQLGPLEVAQLDNNASLPENGRLAFDMRGGR</sequence>
<evidence type="ECO:0000313" key="1">
    <source>
        <dbReference type="EMBL" id="MEM4988051.1"/>
    </source>
</evidence>
<organism evidence="1 2">
    <name type="scientific">Collimonas rhizosphaerae</name>
    <dbReference type="NCBI Taxonomy" id="3126357"/>
    <lineage>
        <taxon>Bacteria</taxon>
        <taxon>Pseudomonadati</taxon>
        <taxon>Pseudomonadota</taxon>
        <taxon>Betaproteobacteria</taxon>
        <taxon>Burkholderiales</taxon>
        <taxon>Oxalobacteraceae</taxon>
        <taxon>Collimonas</taxon>
    </lineage>
</organism>
<accession>A0ABU9PVP2</accession>
<reference evidence="1 2" key="1">
    <citation type="submission" date="2024-02" db="EMBL/GenBank/DDBJ databases">
        <title>Draft genome sequence of Collimonas sp. strain H4R21, an effective mineral-weathering bacterial strain isolated from the beech rhizosphere.</title>
        <authorList>
            <person name="Morin E."/>
            <person name="Uroz S."/>
            <person name="Leveau J.H.J."/>
            <person name="Kumar R."/>
            <person name="Rey M.W."/>
            <person name="Pham J."/>
        </authorList>
    </citation>
    <scope>NUCLEOTIDE SEQUENCE [LARGE SCALE GENOMIC DNA]</scope>
    <source>
        <strain evidence="1 2">H4R21</strain>
    </source>
</reference>